<gene>
    <name evidence="1" type="ORF">CYFUS_001911</name>
</gene>
<dbReference type="Proteomes" id="UP000217257">
    <property type="component" value="Chromosome"/>
</dbReference>
<evidence type="ECO:0000313" key="1">
    <source>
        <dbReference type="EMBL" id="ATB36496.1"/>
    </source>
</evidence>
<protein>
    <submittedName>
        <fullName evidence="1">Uncharacterized protein</fullName>
    </submittedName>
</protein>
<sequence>MNQNLREQATQLLDMANNTKERNARPTPCPACGMMMALPESSTQRVTDAGR</sequence>
<evidence type="ECO:0000313" key="2">
    <source>
        <dbReference type="Proteomes" id="UP000217257"/>
    </source>
</evidence>
<dbReference type="EMBL" id="CP022098">
    <property type="protein sequence ID" value="ATB36496.1"/>
    <property type="molecule type" value="Genomic_DNA"/>
</dbReference>
<name>A0A250IZZ2_9BACT</name>
<dbReference type="AlphaFoldDB" id="A0A250IZZ2"/>
<dbReference type="KEGG" id="cfus:CYFUS_001911"/>
<proteinExistence type="predicted"/>
<reference evidence="1 2" key="1">
    <citation type="submission" date="2017-06" db="EMBL/GenBank/DDBJ databases">
        <title>Sequencing and comparative analysis of myxobacterial genomes.</title>
        <authorList>
            <person name="Rupp O."/>
            <person name="Goesmann A."/>
            <person name="Sogaard-Andersen L."/>
        </authorList>
    </citation>
    <scope>NUCLEOTIDE SEQUENCE [LARGE SCALE GENOMIC DNA]</scope>
    <source>
        <strain evidence="1 2">DSM 52655</strain>
    </source>
</reference>
<organism evidence="1 2">
    <name type="scientific">Cystobacter fuscus</name>
    <dbReference type="NCBI Taxonomy" id="43"/>
    <lineage>
        <taxon>Bacteria</taxon>
        <taxon>Pseudomonadati</taxon>
        <taxon>Myxococcota</taxon>
        <taxon>Myxococcia</taxon>
        <taxon>Myxococcales</taxon>
        <taxon>Cystobacterineae</taxon>
        <taxon>Archangiaceae</taxon>
        <taxon>Cystobacter</taxon>
    </lineage>
</organism>
<dbReference type="RefSeq" id="WP_157758357.1">
    <property type="nucleotide sequence ID" value="NZ_CP022098.1"/>
</dbReference>
<accession>A0A250IZZ2</accession>